<dbReference type="Proteomes" id="UP000831495">
    <property type="component" value="Chromosome"/>
</dbReference>
<gene>
    <name evidence="2" type="ORF">MOO45_00290</name>
</gene>
<dbReference type="RefSeq" id="WP_249514443.1">
    <property type="nucleotide sequence ID" value="NZ_CP093366.1"/>
</dbReference>
<evidence type="ECO:0000313" key="2">
    <source>
        <dbReference type="EMBL" id="UQS82173.1"/>
    </source>
</evidence>
<proteinExistence type="predicted"/>
<feature type="domain" description="Fido" evidence="1">
    <location>
        <begin position="99"/>
        <end position="241"/>
    </location>
</feature>
<protein>
    <submittedName>
        <fullName evidence="2">Fic family protein</fullName>
    </submittedName>
</protein>
<dbReference type="InterPro" id="IPR040198">
    <property type="entry name" value="Fido_containing"/>
</dbReference>
<reference evidence="2" key="1">
    <citation type="journal article" date="2022" name="Int. J. Syst. Evol. Microbiol.">
        <title>Apilactobacillus apisilvae sp. nov., Nicolia spurrieriana gen. nov. sp. nov., Bombilactobacillus folatiphilus sp. nov. and Bombilactobacillus thymidiniphilus sp. nov., four new lactic acid bacterial isolates from stingless bees Tetragonula carbonaria and Austroplebeia australis.</title>
        <authorList>
            <person name="Oliphant S.A."/>
            <person name="Watson-Haigh N.S."/>
            <person name="Sumby K.M."/>
            <person name="Gardner J."/>
            <person name="Groom S."/>
            <person name="Jiranek V."/>
        </authorList>
    </citation>
    <scope>NUCLEOTIDE SEQUENCE</scope>
    <source>
        <strain evidence="2">SG4_D2</strain>
    </source>
</reference>
<dbReference type="PANTHER" id="PTHR13504:SF38">
    <property type="entry name" value="FIDO DOMAIN-CONTAINING PROTEIN"/>
    <property type="match status" value="1"/>
</dbReference>
<keyword evidence="3" id="KW-1185">Reference proteome</keyword>
<evidence type="ECO:0000259" key="1">
    <source>
        <dbReference type="PROSITE" id="PS51459"/>
    </source>
</evidence>
<dbReference type="InterPro" id="IPR036597">
    <property type="entry name" value="Fido-like_dom_sf"/>
</dbReference>
<dbReference type="PANTHER" id="PTHR13504">
    <property type="entry name" value="FIDO DOMAIN-CONTAINING PROTEIN DDB_G0283145"/>
    <property type="match status" value="1"/>
</dbReference>
<dbReference type="InterPro" id="IPR003812">
    <property type="entry name" value="Fido"/>
</dbReference>
<organism evidence="2 3">
    <name type="scientific">Bombilactobacillus folatiphilus</name>
    <dbReference type="NCBI Taxonomy" id="2923362"/>
    <lineage>
        <taxon>Bacteria</taxon>
        <taxon>Bacillati</taxon>
        <taxon>Bacillota</taxon>
        <taxon>Bacilli</taxon>
        <taxon>Lactobacillales</taxon>
        <taxon>Lactobacillaceae</taxon>
        <taxon>Bombilactobacillus</taxon>
    </lineage>
</organism>
<dbReference type="Pfam" id="PF02661">
    <property type="entry name" value="Fic"/>
    <property type="match status" value="1"/>
</dbReference>
<name>A0ABY4P8V7_9LACO</name>
<dbReference type="SUPFAM" id="SSF140931">
    <property type="entry name" value="Fic-like"/>
    <property type="match status" value="1"/>
</dbReference>
<accession>A0ABY4P8V7</accession>
<dbReference type="PROSITE" id="PS51459">
    <property type="entry name" value="FIDO"/>
    <property type="match status" value="1"/>
</dbReference>
<sequence>MNYEAKLTELTQLKDKMNQYRPLPPTEVKQLEKNIRIEHVWSSAAIEGNTFNKYETAAIINSGLGATIHGKTIRETLEIIDLNEAYGYMQELATEKRPLQTIDIRNLNRIATLETLQSKDEAGKYRQIDVYPYSLEDHPYLAPYDIPQAMDNLIQWSNQASETLHPVQYATDLHQKFVSIHPFRDGNGRTARLLMNFALTKNGYPVINVNPSKEARNKYMEALETSRSDKNMSPFRNLIADYVKSELNRRTDTLELGEENEKEAQKDFAKSKLDWDKLFREYKAQKDGEIDR</sequence>
<dbReference type="Gene3D" id="1.10.3290.10">
    <property type="entry name" value="Fido-like domain"/>
    <property type="match status" value="1"/>
</dbReference>
<dbReference type="EMBL" id="CP093366">
    <property type="protein sequence ID" value="UQS82173.1"/>
    <property type="molecule type" value="Genomic_DNA"/>
</dbReference>
<evidence type="ECO:0000313" key="3">
    <source>
        <dbReference type="Proteomes" id="UP000831495"/>
    </source>
</evidence>